<dbReference type="Pfam" id="PF00027">
    <property type="entry name" value="cNMP_binding"/>
    <property type="match status" value="1"/>
</dbReference>
<sequence length="246" mass="27960">MNAETYLPDTLMIRKLGSLFPLDEEERQALRDLPVQVARLKPDQSVVQIGDRPRQCCLVLAGLTCVYKLSYEGRRQIMALHVPGDMPDLQSLHLEVMDSSIASLSPCTVGFIQHADLRRMCERHLRLASALWRETLVDASIYREWLLSIGQRDAYTRMAHLLCELMVRLKAVGLAEEDTFDLPMSQHELADVIGISAVHVSRTLQALRADGLVQSRKMKVTILDWEKLKQAGEFDPLYLHLRRGEA</sequence>
<dbReference type="InterPro" id="IPR012318">
    <property type="entry name" value="HTH_CRP"/>
</dbReference>
<evidence type="ECO:0000256" key="1">
    <source>
        <dbReference type="ARBA" id="ARBA00023015"/>
    </source>
</evidence>
<dbReference type="EMBL" id="CP053381">
    <property type="protein sequence ID" value="QTP55878.1"/>
    <property type="molecule type" value="Genomic_DNA"/>
</dbReference>
<dbReference type="InterPro" id="IPR050397">
    <property type="entry name" value="Env_Response_Regulators"/>
</dbReference>
<dbReference type="PROSITE" id="PS51063">
    <property type="entry name" value="HTH_CRP_2"/>
    <property type="match status" value="1"/>
</dbReference>
<dbReference type="Gene3D" id="1.10.10.10">
    <property type="entry name" value="Winged helix-like DNA-binding domain superfamily/Winged helix DNA-binding domain"/>
    <property type="match status" value="1"/>
</dbReference>
<dbReference type="InterPro" id="IPR000595">
    <property type="entry name" value="cNMP-bd_dom"/>
</dbReference>
<keyword evidence="2" id="KW-0238">DNA-binding</keyword>
<evidence type="ECO:0000313" key="6">
    <source>
        <dbReference type="Proteomes" id="UP000671868"/>
    </source>
</evidence>
<dbReference type="Pfam" id="PF13545">
    <property type="entry name" value="HTH_Crp_2"/>
    <property type="match status" value="1"/>
</dbReference>
<dbReference type="SUPFAM" id="SSF46785">
    <property type="entry name" value="Winged helix' DNA-binding domain"/>
    <property type="match status" value="1"/>
</dbReference>
<dbReference type="Proteomes" id="UP000671868">
    <property type="component" value="Chromosome"/>
</dbReference>
<dbReference type="InterPro" id="IPR036390">
    <property type="entry name" value="WH_DNA-bd_sf"/>
</dbReference>
<dbReference type="InterPro" id="IPR014710">
    <property type="entry name" value="RmlC-like_jellyroll"/>
</dbReference>
<protein>
    <submittedName>
        <fullName evidence="5">Crp/Fnr family transcriptional regulator</fullName>
    </submittedName>
</protein>
<reference evidence="5 6" key="1">
    <citation type="journal article" date="2021" name="Front. Microbiol.">
        <title>Aerobic Denitrification and Heterotrophic Sulfur Oxidation in the Genus Halomonas Revealed by Six Novel Species Characterizations and Genome-Based Analysis.</title>
        <authorList>
            <person name="Wang L."/>
            <person name="Shao Z."/>
        </authorList>
    </citation>
    <scope>NUCLEOTIDE SEQUENCE [LARGE SCALE GENOMIC DNA]</scope>
    <source>
        <strain evidence="5 6">MCCC 1A11059</strain>
    </source>
</reference>
<keyword evidence="6" id="KW-1185">Reference proteome</keyword>
<dbReference type="CDD" id="cd00038">
    <property type="entry name" value="CAP_ED"/>
    <property type="match status" value="1"/>
</dbReference>
<evidence type="ECO:0000313" key="5">
    <source>
        <dbReference type="EMBL" id="QTP55878.1"/>
    </source>
</evidence>
<accession>A0ABX7W6H2</accession>
<dbReference type="PANTHER" id="PTHR24567:SF68">
    <property type="entry name" value="DNA-BINDING TRANSCRIPTIONAL DUAL REGULATOR CRP"/>
    <property type="match status" value="1"/>
</dbReference>
<gene>
    <name evidence="5" type="ORF">HNO51_15010</name>
</gene>
<evidence type="ECO:0000259" key="4">
    <source>
        <dbReference type="PROSITE" id="PS51063"/>
    </source>
</evidence>
<name>A0ABX7W6H2_9GAMM</name>
<dbReference type="Gene3D" id="2.60.120.10">
    <property type="entry name" value="Jelly Rolls"/>
    <property type="match status" value="1"/>
</dbReference>
<dbReference type="SMART" id="SM00419">
    <property type="entry name" value="HTH_CRP"/>
    <property type="match status" value="1"/>
</dbReference>
<evidence type="ECO:0000256" key="2">
    <source>
        <dbReference type="ARBA" id="ARBA00023125"/>
    </source>
</evidence>
<keyword evidence="3" id="KW-0804">Transcription</keyword>
<feature type="domain" description="HTH crp-type" evidence="4">
    <location>
        <begin position="152"/>
        <end position="226"/>
    </location>
</feature>
<dbReference type="RefSeq" id="WP_209537765.1">
    <property type="nucleotide sequence ID" value="NZ_CP053381.1"/>
</dbReference>
<dbReference type="InterPro" id="IPR018490">
    <property type="entry name" value="cNMP-bd_dom_sf"/>
</dbReference>
<keyword evidence="1" id="KW-0805">Transcription regulation</keyword>
<proteinExistence type="predicted"/>
<dbReference type="SUPFAM" id="SSF51206">
    <property type="entry name" value="cAMP-binding domain-like"/>
    <property type="match status" value="1"/>
</dbReference>
<dbReference type="PANTHER" id="PTHR24567">
    <property type="entry name" value="CRP FAMILY TRANSCRIPTIONAL REGULATORY PROTEIN"/>
    <property type="match status" value="1"/>
</dbReference>
<dbReference type="InterPro" id="IPR036388">
    <property type="entry name" value="WH-like_DNA-bd_sf"/>
</dbReference>
<organism evidence="5 6">
    <name type="scientific">Billgrantia sulfidoxydans</name>
    <dbReference type="NCBI Taxonomy" id="2733484"/>
    <lineage>
        <taxon>Bacteria</taxon>
        <taxon>Pseudomonadati</taxon>
        <taxon>Pseudomonadota</taxon>
        <taxon>Gammaproteobacteria</taxon>
        <taxon>Oceanospirillales</taxon>
        <taxon>Halomonadaceae</taxon>
        <taxon>Billgrantia</taxon>
    </lineage>
</organism>
<evidence type="ECO:0000256" key="3">
    <source>
        <dbReference type="ARBA" id="ARBA00023163"/>
    </source>
</evidence>